<evidence type="ECO:0000259" key="1">
    <source>
        <dbReference type="Pfam" id="PF00899"/>
    </source>
</evidence>
<reference evidence="2 3" key="1">
    <citation type="submission" date="2020-05" db="EMBL/GenBank/DDBJ databases">
        <authorList>
            <person name="Casaregola S."/>
            <person name="Devillers H."/>
            <person name="Grondin C."/>
        </authorList>
    </citation>
    <scope>NUCLEOTIDE SEQUENCE [LARGE SCALE GENOMIC DNA]</scope>
    <source>
        <strain evidence="2 3">CLIB 1767</strain>
    </source>
</reference>
<dbReference type="GO" id="GO:0005737">
    <property type="term" value="C:cytoplasm"/>
    <property type="evidence" value="ECO:0007669"/>
    <property type="project" value="TreeGrafter"/>
</dbReference>
<evidence type="ECO:0000313" key="2">
    <source>
        <dbReference type="EMBL" id="CAB4253913.1"/>
    </source>
</evidence>
<dbReference type="PANTHER" id="PTHR10953:SF162">
    <property type="entry name" value="SUMO-ACTIVATING ENZYME SUBUNIT 1"/>
    <property type="match status" value="1"/>
</dbReference>
<comment type="caution">
    <text evidence="2">The sequence shown here is derived from an EMBL/GenBank/DDBJ whole genome shotgun (WGS) entry which is preliminary data.</text>
</comment>
<dbReference type="CDD" id="cd01492">
    <property type="entry name" value="Aos1_SUMO"/>
    <property type="match status" value="1"/>
</dbReference>
<gene>
    <name evidence="2" type="ORF">KABA2_03S08228</name>
</gene>
<dbReference type="InterPro" id="IPR000594">
    <property type="entry name" value="ThiF_NAD_FAD-bd"/>
</dbReference>
<dbReference type="EMBL" id="CAEFZW010000003">
    <property type="protein sequence ID" value="CAB4253913.1"/>
    <property type="molecule type" value="Genomic_DNA"/>
</dbReference>
<proteinExistence type="predicted"/>
<dbReference type="OrthoDB" id="1708823at2759"/>
<dbReference type="Proteomes" id="UP000644660">
    <property type="component" value="Unassembled WGS sequence"/>
</dbReference>
<dbReference type="Gene3D" id="3.40.50.720">
    <property type="entry name" value="NAD(P)-binding Rossmann-like Domain"/>
    <property type="match status" value="1"/>
</dbReference>
<accession>A0A8H2ZGQ2</accession>
<feature type="domain" description="THIF-type NAD/FAD binding fold" evidence="1">
    <location>
        <begin position="18"/>
        <end position="339"/>
    </location>
</feature>
<evidence type="ECO:0000313" key="3">
    <source>
        <dbReference type="Proteomes" id="UP000644660"/>
    </source>
</evidence>
<dbReference type="GO" id="GO:0016925">
    <property type="term" value="P:protein sumoylation"/>
    <property type="evidence" value="ECO:0007669"/>
    <property type="project" value="TreeGrafter"/>
</dbReference>
<organism evidence="2 3">
    <name type="scientific">Maudiozyma barnettii</name>
    <dbReference type="NCBI Taxonomy" id="61262"/>
    <lineage>
        <taxon>Eukaryota</taxon>
        <taxon>Fungi</taxon>
        <taxon>Dikarya</taxon>
        <taxon>Ascomycota</taxon>
        <taxon>Saccharomycotina</taxon>
        <taxon>Saccharomycetes</taxon>
        <taxon>Saccharomycetales</taxon>
        <taxon>Saccharomycetaceae</taxon>
        <taxon>Maudiozyma</taxon>
    </lineage>
</organism>
<keyword evidence="3" id="KW-1185">Reference proteome</keyword>
<dbReference type="GO" id="GO:0031510">
    <property type="term" value="C:SUMO activating enzyme complex"/>
    <property type="evidence" value="ECO:0007669"/>
    <property type="project" value="TreeGrafter"/>
</dbReference>
<dbReference type="InterPro" id="IPR035985">
    <property type="entry name" value="Ubiquitin-activating_enz"/>
</dbReference>
<dbReference type="GO" id="GO:0019948">
    <property type="term" value="F:SUMO activating enzyme activity"/>
    <property type="evidence" value="ECO:0007669"/>
    <property type="project" value="TreeGrafter"/>
</dbReference>
<sequence length="343" mass="38516">MSQVNQTGKLTADEIALYDRQIRLWGLAAQANMRSAKVLLINIGSIGTEISKNIVLSGIGNLCVLDNHIVREEDLGCQFFLEKKDVGKLKVDVCSPKIKDLNPRVNLTVDSDSLANKDELFFKQFDLIVATELRKDQITELNRISRKLNISLYVTGSNGLFSYIFVDLIEFVSEEEKLKTGRTTLTGEISSNRTIIEVDTRVDDDDPKKIFETIKTRNSYKPFDDMLQTATLEGKLTKRQVKRVNSIVPLTISYLTKIPSSVEELHKNTLSTCDKLGIQSSTLKDEYIQQFYKQANVEFAPVAAIIGGAVAQDVINILGKRQSPLNNFIVFDGITLEMPIYEL</sequence>
<dbReference type="InterPro" id="IPR045886">
    <property type="entry name" value="ThiF/MoeB/HesA"/>
</dbReference>
<dbReference type="PANTHER" id="PTHR10953">
    <property type="entry name" value="UBIQUITIN-ACTIVATING ENZYME E1"/>
    <property type="match status" value="1"/>
</dbReference>
<dbReference type="AlphaFoldDB" id="A0A8H2ZGQ2"/>
<name>A0A8H2ZGQ2_9SACH</name>
<dbReference type="GeneID" id="64856888"/>
<dbReference type="Pfam" id="PF00899">
    <property type="entry name" value="ThiF"/>
    <property type="match status" value="1"/>
</dbReference>
<dbReference type="RefSeq" id="XP_041405758.1">
    <property type="nucleotide sequence ID" value="XM_041549824.1"/>
</dbReference>
<dbReference type="SUPFAM" id="SSF69572">
    <property type="entry name" value="Activating enzymes of the ubiquitin-like proteins"/>
    <property type="match status" value="1"/>
</dbReference>
<protein>
    <submittedName>
        <fullName evidence="2">Similar to Saccharomyces cerevisiae YPR180W AOS1 Subunit of a heterodimeric nuclear SUMO activating enzyme (E1) with Uba2p</fullName>
    </submittedName>
</protein>